<feature type="compositionally biased region" description="Basic residues" evidence="4">
    <location>
        <begin position="664"/>
        <end position="673"/>
    </location>
</feature>
<feature type="coiled-coil region" evidence="3">
    <location>
        <begin position="300"/>
        <end position="327"/>
    </location>
</feature>
<evidence type="ECO:0000313" key="6">
    <source>
        <dbReference type="Proteomes" id="UP001558652"/>
    </source>
</evidence>
<dbReference type="InterPro" id="IPR026079">
    <property type="entry name" value="CDR2"/>
</dbReference>
<keyword evidence="6" id="KW-1185">Reference proteome</keyword>
<dbReference type="AlphaFoldDB" id="A0ABD0ZCX3"/>
<proteinExistence type="inferred from homology"/>
<accession>A0ABD0ZCX3</accession>
<feature type="region of interest" description="Disordered" evidence="4">
    <location>
        <begin position="658"/>
        <end position="756"/>
    </location>
</feature>
<evidence type="ECO:0000256" key="4">
    <source>
        <dbReference type="SAM" id="MobiDB-lite"/>
    </source>
</evidence>
<comment type="similarity">
    <text evidence="1">Belongs to the CDR2 family.</text>
</comment>
<organism evidence="5 6">
    <name type="scientific">Ranatra chinensis</name>
    <dbReference type="NCBI Taxonomy" id="642074"/>
    <lineage>
        <taxon>Eukaryota</taxon>
        <taxon>Metazoa</taxon>
        <taxon>Ecdysozoa</taxon>
        <taxon>Arthropoda</taxon>
        <taxon>Hexapoda</taxon>
        <taxon>Insecta</taxon>
        <taxon>Pterygota</taxon>
        <taxon>Neoptera</taxon>
        <taxon>Paraneoptera</taxon>
        <taxon>Hemiptera</taxon>
        <taxon>Heteroptera</taxon>
        <taxon>Panheteroptera</taxon>
        <taxon>Nepomorpha</taxon>
        <taxon>Nepidae</taxon>
        <taxon>Ranatrinae</taxon>
        <taxon>Ranatra</taxon>
    </lineage>
</organism>
<gene>
    <name evidence="5" type="ORF">AAG570_000060</name>
</gene>
<dbReference type="EMBL" id="JBFDAA010000001">
    <property type="protein sequence ID" value="KAL1140128.1"/>
    <property type="molecule type" value="Genomic_DNA"/>
</dbReference>
<feature type="compositionally biased region" description="Low complexity" evidence="4">
    <location>
        <begin position="608"/>
        <end position="623"/>
    </location>
</feature>
<keyword evidence="2 3" id="KW-0175">Coiled coil</keyword>
<comment type="caution">
    <text evidence="5">The sequence shown here is derived from an EMBL/GenBank/DDBJ whole genome shotgun (WGS) entry which is preliminary data.</text>
</comment>
<feature type="region of interest" description="Disordered" evidence="4">
    <location>
        <begin position="252"/>
        <end position="288"/>
    </location>
</feature>
<feature type="compositionally biased region" description="Polar residues" evidence="4">
    <location>
        <begin position="624"/>
        <end position="643"/>
    </location>
</feature>
<dbReference type="PANTHER" id="PTHR19232:SF7">
    <property type="entry name" value="CENTROCORTIN, ISOFORM A"/>
    <property type="match status" value="1"/>
</dbReference>
<evidence type="ECO:0008006" key="7">
    <source>
        <dbReference type="Google" id="ProtNLM"/>
    </source>
</evidence>
<evidence type="ECO:0000313" key="5">
    <source>
        <dbReference type="EMBL" id="KAL1140128.1"/>
    </source>
</evidence>
<name>A0ABD0ZCX3_9HEMI</name>
<evidence type="ECO:0000256" key="1">
    <source>
        <dbReference type="ARBA" id="ARBA00009019"/>
    </source>
</evidence>
<sequence>MAPWRVGMSRWMDGLIGDIPEALITLVFITPFPRSLYYLPNLGVAARTAARTAPQKVEIAETGSDRRTQSKGRQTKFVFSLHGSDKTLHVFSKVEYGLDLGLSSLYFGVIYGAYQPGLSRGAVSILLDMEYEEPICLSVHDDLQLAAELGKTLLERNKELEATIRQHQNVVDDQAQEIEYLRKQTAALREVNDSRLRIYEQLEVSIQDLEHTNHRLATQSTADKKHIASLESQIEKLETKCEELQRRIEEKEKWRDEGGGSGNRRKLQAESEDNSGNNTTPTKEEVAELRSRNCRLSSRLRELQSTIDTVTQENMRLEEQLLILQHKQEELTVLEQVRQGEVCCRCLRSQEEISLTGDEDEQSVIDSLINDDHIKESFGDLSQLDNPYRTLVEKYEALLRVQRSPVSHLLGHKTASAATASSENNCMSLQEELQMSGEFSTFHREEDADSETDIAVCTVGTTGITASVTNTIGAGPGPKCTPTADFSETETSSGFSDETINKATQTEAHVPPGAFLCSISDGDDCKFSIYDEANAIDSRFRKTPEYRRLFREIFDVLKRAAEAKDEGETLPLLEDMTPIREQGGAPSIKAPPVTPAHEHPPSHEEVEQSQQSSSTKTPSATPEISNKGNPNGDQGQADQQETPQPIAPQRRDILEHLSQGVGGPRKHHRSRRQKNVEFATTLNGVLVSTRASGRRKRDGSGGSRRSRGGGGDSGRSTPTAAPEHRRQQQQPRNNPWFNREQQYQPPPPIVSSASQEVAKLKQLEKSYAEVLRIGRERVNRK</sequence>
<protein>
    <recommendedName>
        <fullName evidence="7">Cerebellar degeneration-related protein 2-like</fullName>
    </recommendedName>
</protein>
<dbReference type="PANTHER" id="PTHR19232">
    <property type="entry name" value="CENTROCORTIN FAMILY MEMBER"/>
    <property type="match status" value="1"/>
</dbReference>
<reference evidence="5 6" key="1">
    <citation type="submission" date="2024-07" db="EMBL/GenBank/DDBJ databases">
        <title>Chromosome-level genome assembly of the water stick insect Ranatra chinensis (Heteroptera: Nepidae).</title>
        <authorList>
            <person name="Liu X."/>
        </authorList>
    </citation>
    <scope>NUCLEOTIDE SEQUENCE [LARGE SCALE GENOMIC DNA]</scope>
    <source>
        <strain evidence="5">Cailab_2021Rc</strain>
        <tissue evidence="5">Muscle</tissue>
    </source>
</reference>
<dbReference type="Proteomes" id="UP001558652">
    <property type="component" value="Unassembled WGS sequence"/>
</dbReference>
<feature type="region of interest" description="Disordered" evidence="4">
    <location>
        <begin position="568"/>
        <end position="643"/>
    </location>
</feature>
<evidence type="ECO:0000256" key="3">
    <source>
        <dbReference type="SAM" id="Coils"/>
    </source>
</evidence>
<feature type="compositionally biased region" description="Basic and acidic residues" evidence="4">
    <location>
        <begin position="596"/>
        <end position="606"/>
    </location>
</feature>
<evidence type="ECO:0000256" key="2">
    <source>
        <dbReference type="ARBA" id="ARBA00023054"/>
    </source>
</evidence>